<feature type="domain" description="HTH cro/C1-type" evidence="5">
    <location>
        <begin position="4"/>
        <end position="47"/>
    </location>
</feature>
<dbReference type="OrthoDB" id="9798934at2"/>
<dbReference type="Pfam" id="PF00356">
    <property type="entry name" value="LacI"/>
    <property type="match status" value="1"/>
</dbReference>
<dbReference type="STRING" id="1127673.GLIP_3979"/>
<dbReference type="Gene3D" id="3.40.50.2300">
    <property type="match status" value="2"/>
</dbReference>
<dbReference type="InterPro" id="IPR000843">
    <property type="entry name" value="HTH_LacI"/>
</dbReference>
<dbReference type="InterPro" id="IPR001387">
    <property type="entry name" value="Cro/C1-type_HTH"/>
</dbReference>
<sequence>MKTTIKDVADLAGVSFKTVSRVINNEGSVKPDTLEKVKKAIQQLNYHPNNAARNLAGSKAFSLGFIYNNPNAYYVIDMQNGILDECKERGYELLIHPCESVSESMIEEIRQMVKRSQLSGLIICPPLSESPDMMDQLADLDIQFIRIVSGSDESNLTSPCVLIHDREASDEITEHLISLNHEKIGFISGEQIHKSTIERYQGYLAAMQRHNLEVDPDWIVEGQYSFDSGVKGAQKLLSLDNPPTAIFACNDEIAAGALFAARLSGVEVPNQLSIAGFEDSPFSRQTIPKLTTAAQPTREIARQATRFLIQNVVAQRQQSTAKSLNHQHYQPSLVLRDSTSQFHKA</sequence>
<dbReference type="InterPro" id="IPR046335">
    <property type="entry name" value="LacI/GalR-like_sensor"/>
</dbReference>
<evidence type="ECO:0000313" key="6">
    <source>
        <dbReference type="EMBL" id="GAC16590.1"/>
    </source>
</evidence>
<dbReference type="Gene3D" id="1.10.260.40">
    <property type="entry name" value="lambda repressor-like DNA-binding domains"/>
    <property type="match status" value="1"/>
</dbReference>
<dbReference type="CDD" id="cd01392">
    <property type="entry name" value="HTH_LacI"/>
    <property type="match status" value="1"/>
</dbReference>
<dbReference type="CDD" id="cd01545">
    <property type="entry name" value="PBP1_SalR"/>
    <property type="match status" value="1"/>
</dbReference>
<dbReference type="PANTHER" id="PTHR30146">
    <property type="entry name" value="LACI-RELATED TRANSCRIPTIONAL REPRESSOR"/>
    <property type="match status" value="1"/>
</dbReference>
<evidence type="ECO:0000256" key="2">
    <source>
        <dbReference type="ARBA" id="ARBA00023125"/>
    </source>
</evidence>
<dbReference type="PROSITE" id="PS50943">
    <property type="entry name" value="HTH_CROC1"/>
    <property type="match status" value="1"/>
</dbReference>
<accession>K6YZE6</accession>
<dbReference type="AlphaFoldDB" id="K6YZE6"/>
<comment type="caution">
    <text evidence="6">The sequence shown here is derived from an EMBL/GenBank/DDBJ whole genome shotgun (WGS) entry which is preliminary data.</text>
</comment>
<evidence type="ECO:0000259" key="5">
    <source>
        <dbReference type="PROSITE" id="PS50943"/>
    </source>
</evidence>
<keyword evidence="1" id="KW-0805">Transcription regulation</keyword>
<name>K6YZE6_9ALTE</name>
<dbReference type="PROSITE" id="PS50932">
    <property type="entry name" value="HTH_LACI_2"/>
    <property type="match status" value="1"/>
</dbReference>
<dbReference type="InterPro" id="IPR028082">
    <property type="entry name" value="Peripla_BP_I"/>
</dbReference>
<evidence type="ECO:0000256" key="1">
    <source>
        <dbReference type="ARBA" id="ARBA00023015"/>
    </source>
</evidence>
<dbReference type="PANTHER" id="PTHR30146:SF153">
    <property type="entry name" value="LACTOSE OPERON REPRESSOR"/>
    <property type="match status" value="1"/>
</dbReference>
<keyword evidence="3" id="KW-0804">Transcription</keyword>
<dbReference type="Pfam" id="PF13377">
    <property type="entry name" value="Peripla_BP_3"/>
    <property type="match status" value="1"/>
</dbReference>
<dbReference type="GO" id="GO:0000976">
    <property type="term" value="F:transcription cis-regulatory region binding"/>
    <property type="evidence" value="ECO:0007669"/>
    <property type="project" value="TreeGrafter"/>
</dbReference>
<dbReference type="EMBL" id="BAEN01000076">
    <property type="protein sequence ID" value="GAC16590.1"/>
    <property type="molecule type" value="Genomic_DNA"/>
</dbReference>
<dbReference type="Proteomes" id="UP000006334">
    <property type="component" value="Unassembled WGS sequence"/>
</dbReference>
<evidence type="ECO:0000259" key="4">
    <source>
        <dbReference type="PROSITE" id="PS50932"/>
    </source>
</evidence>
<dbReference type="SUPFAM" id="SSF47413">
    <property type="entry name" value="lambda repressor-like DNA-binding domains"/>
    <property type="match status" value="1"/>
</dbReference>
<feature type="domain" description="HTH lacI-type" evidence="4">
    <location>
        <begin position="3"/>
        <end position="57"/>
    </location>
</feature>
<gene>
    <name evidence="6" type="ORF">GLIP_3979</name>
</gene>
<dbReference type="eggNOG" id="COG1609">
    <property type="taxonomic scope" value="Bacteria"/>
</dbReference>
<dbReference type="GO" id="GO:0003700">
    <property type="term" value="F:DNA-binding transcription factor activity"/>
    <property type="evidence" value="ECO:0007669"/>
    <property type="project" value="TreeGrafter"/>
</dbReference>
<evidence type="ECO:0000256" key="3">
    <source>
        <dbReference type="ARBA" id="ARBA00023163"/>
    </source>
</evidence>
<dbReference type="RefSeq" id="WP_008846392.1">
    <property type="nucleotide sequence ID" value="NZ_BAEN01000076.1"/>
</dbReference>
<dbReference type="InterPro" id="IPR010982">
    <property type="entry name" value="Lambda_DNA-bd_dom_sf"/>
</dbReference>
<evidence type="ECO:0000313" key="7">
    <source>
        <dbReference type="Proteomes" id="UP000006334"/>
    </source>
</evidence>
<keyword evidence="2" id="KW-0238">DNA-binding</keyword>
<dbReference type="PRINTS" id="PR00036">
    <property type="entry name" value="HTHLACI"/>
</dbReference>
<dbReference type="SUPFAM" id="SSF53822">
    <property type="entry name" value="Periplasmic binding protein-like I"/>
    <property type="match status" value="1"/>
</dbReference>
<protein>
    <submittedName>
        <fullName evidence="6">LacI family transcriptional regulator</fullName>
    </submittedName>
</protein>
<dbReference type="PROSITE" id="PS00356">
    <property type="entry name" value="HTH_LACI_1"/>
    <property type="match status" value="1"/>
</dbReference>
<keyword evidence="7" id="KW-1185">Reference proteome</keyword>
<proteinExistence type="predicted"/>
<organism evidence="6 7">
    <name type="scientific">Aliiglaciecola lipolytica E3</name>
    <dbReference type="NCBI Taxonomy" id="1127673"/>
    <lineage>
        <taxon>Bacteria</taxon>
        <taxon>Pseudomonadati</taxon>
        <taxon>Pseudomonadota</taxon>
        <taxon>Gammaproteobacteria</taxon>
        <taxon>Alteromonadales</taxon>
        <taxon>Alteromonadaceae</taxon>
        <taxon>Aliiglaciecola</taxon>
    </lineage>
</organism>
<reference evidence="6 7" key="1">
    <citation type="journal article" date="2017" name="Antonie Van Leeuwenhoek">
        <title>Rhizobium rhizosphaerae sp. nov., a novel species isolated from rice rhizosphere.</title>
        <authorList>
            <person name="Zhao J.J."/>
            <person name="Zhang J."/>
            <person name="Zhang R.J."/>
            <person name="Zhang C.W."/>
            <person name="Yin H.Q."/>
            <person name="Zhang X.X."/>
        </authorList>
    </citation>
    <scope>NUCLEOTIDE SEQUENCE [LARGE SCALE GENOMIC DNA]</scope>
    <source>
        <strain evidence="6 7">E3</strain>
    </source>
</reference>
<dbReference type="SMART" id="SM00354">
    <property type="entry name" value="HTH_LACI"/>
    <property type="match status" value="1"/>
</dbReference>
<dbReference type="FunFam" id="1.10.260.40:FF:000002">
    <property type="entry name" value="HTH-type transcriptional repressor PurR"/>
    <property type="match status" value="1"/>
</dbReference>